<dbReference type="InParanoid" id="A0A0L0HS56"/>
<evidence type="ECO:0000256" key="4">
    <source>
        <dbReference type="ARBA" id="ARBA00023125"/>
    </source>
</evidence>
<gene>
    <name evidence="8" type="ORF">SPPG_01151</name>
</gene>
<evidence type="ECO:0000256" key="5">
    <source>
        <dbReference type="ARBA" id="ARBA00023163"/>
    </source>
</evidence>
<evidence type="ECO:0000256" key="7">
    <source>
        <dbReference type="SAM" id="MobiDB-lite"/>
    </source>
</evidence>
<dbReference type="SUPFAM" id="SSF50916">
    <property type="entry name" value="Rap30/74 interaction domains"/>
    <property type="match status" value="1"/>
</dbReference>
<evidence type="ECO:0000313" key="8">
    <source>
        <dbReference type="EMBL" id="KND03684.1"/>
    </source>
</evidence>
<evidence type="ECO:0000256" key="1">
    <source>
        <dbReference type="ARBA" id="ARBA00004123"/>
    </source>
</evidence>
<dbReference type="RefSeq" id="XP_016611723.1">
    <property type="nucleotide sequence ID" value="XM_016749474.1"/>
</dbReference>
<feature type="compositionally biased region" description="Low complexity" evidence="7">
    <location>
        <begin position="32"/>
        <end position="41"/>
    </location>
</feature>
<proteinExistence type="inferred from homology"/>
<dbReference type="Proteomes" id="UP000053201">
    <property type="component" value="Unassembled WGS sequence"/>
</dbReference>
<keyword evidence="5" id="KW-0804">Transcription</keyword>
<name>A0A0L0HS56_SPIPD</name>
<comment type="similarity">
    <text evidence="2">Belongs to the TFIIF alpha subunit family.</text>
</comment>
<feature type="compositionally biased region" description="Basic and acidic residues" evidence="7">
    <location>
        <begin position="266"/>
        <end position="288"/>
    </location>
</feature>
<dbReference type="GeneID" id="27684835"/>
<dbReference type="InterPro" id="IPR008851">
    <property type="entry name" value="TFIIF-alpha"/>
</dbReference>
<evidence type="ECO:0000256" key="6">
    <source>
        <dbReference type="ARBA" id="ARBA00023242"/>
    </source>
</evidence>
<feature type="compositionally biased region" description="Polar residues" evidence="7">
    <location>
        <begin position="373"/>
        <end position="394"/>
    </location>
</feature>
<protein>
    <submittedName>
        <fullName evidence="8">Uncharacterized protein</fullName>
    </submittedName>
</protein>
<dbReference type="OMA" id="IPIMTTK"/>
<accession>A0A0L0HS56</accession>
<keyword evidence="4" id="KW-0238">DNA-binding</keyword>
<dbReference type="AlphaFoldDB" id="A0A0L0HS56"/>
<feature type="compositionally biased region" description="Acidic residues" evidence="7">
    <location>
        <begin position="203"/>
        <end position="229"/>
    </location>
</feature>
<dbReference type="GO" id="GO:0032968">
    <property type="term" value="P:positive regulation of transcription elongation by RNA polymerase II"/>
    <property type="evidence" value="ECO:0007669"/>
    <property type="project" value="InterPro"/>
</dbReference>
<keyword evidence="3" id="KW-0805">Transcription regulation</keyword>
<dbReference type="STRING" id="645134.A0A0L0HS56"/>
<dbReference type="PANTHER" id="PTHR13011:SF0">
    <property type="entry name" value="GENERAL TRANSCRIPTION FACTOR IIF SUBUNIT 1"/>
    <property type="match status" value="1"/>
</dbReference>
<feature type="region of interest" description="Disordered" evidence="7">
    <location>
        <begin position="157"/>
        <end position="552"/>
    </location>
</feature>
<dbReference type="GO" id="GO:0005674">
    <property type="term" value="C:transcription factor TFIIF complex"/>
    <property type="evidence" value="ECO:0007669"/>
    <property type="project" value="TreeGrafter"/>
</dbReference>
<comment type="subcellular location">
    <subcellularLocation>
        <location evidence="1">Nucleus</location>
    </subcellularLocation>
</comment>
<feature type="compositionally biased region" description="Basic and acidic residues" evidence="7">
    <location>
        <begin position="19"/>
        <end position="31"/>
    </location>
</feature>
<feature type="compositionally biased region" description="Basic and acidic residues" evidence="7">
    <location>
        <begin position="170"/>
        <end position="191"/>
    </location>
</feature>
<dbReference type="GO" id="GO:0006367">
    <property type="term" value="P:transcription initiation at RNA polymerase II promoter"/>
    <property type="evidence" value="ECO:0007669"/>
    <property type="project" value="InterPro"/>
</dbReference>
<reference evidence="8 9" key="1">
    <citation type="submission" date="2009-08" db="EMBL/GenBank/DDBJ databases">
        <title>The Genome Sequence of Spizellomyces punctatus strain DAOM BR117.</title>
        <authorList>
            <consortium name="The Broad Institute Genome Sequencing Platform"/>
            <person name="Russ C."/>
            <person name="Cuomo C."/>
            <person name="Shea T."/>
            <person name="Young S.K."/>
            <person name="Zeng Q."/>
            <person name="Koehrsen M."/>
            <person name="Haas B."/>
            <person name="Borodovsky M."/>
            <person name="Guigo R."/>
            <person name="Alvarado L."/>
            <person name="Berlin A."/>
            <person name="Bochicchio J."/>
            <person name="Borenstein D."/>
            <person name="Chapman S."/>
            <person name="Chen Z."/>
            <person name="Engels R."/>
            <person name="Freedman E."/>
            <person name="Gellesch M."/>
            <person name="Goldberg J."/>
            <person name="Griggs A."/>
            <person name="Gujja S."/>
            <person name="Heiman D."/>
            <person name="Hepburn T."/>
            <person name="Howarth C."/>
            <person name="Jen D."/>
            <person name="Larson L."/>
            <person name="Lewis B."/>
            <person name="Mehta T."/>
            <person name="Park D."/>
            <person name="Pearson M."/>
            <person name="Roberts A."/>
            <person name="Saif S."/>
            <person name="Shenoy N."/>
            <person name="Sisk P."/>
            <person name="Stolte C."/>
            <person name="Sykes S."/>
            <person name="Thomson T."/>
            <person name="Walk T."/>
            <person name="White J."/>
            <person name="Yandava C."/>
            <person name="Burger G."/>
            <person name="Gray M.W."/>
            <person name="Holland P.W.H."/>
            <person name="King N."/>
            <person name="Lang F.B.F."/>
            <person name="Roger A.J."/>
            <person name="Ruiz-Trillo I."/>
            <person name="Lander E."/>
            <person name="Nusbaum C."/>
        </authorList>
    </citation>
    <scope>NUCLEOTIDE SEQUENCE [LARGE SCALE GENOMIC DNA]</scope>
    <source>
        <strain evidence="8 9">DAOM BR117</strain>
    </source>
</reference>
<feature type="region of interest" description="Disordered" evidence="7">
    <location>
        <begin position="1"/>
        <end position="102"/>
    </location>
</feature>
<dbReference type="InterPro" id="IPR011039">
    <property type="entry name" value="TFIIF_interaction"/>
</dbReference>
<feature type="compositionally biased region" description="Basic and acidic residues" evidence="7">
    <location>
        <begin position="413"/>
        <end position="426"/>
    </location>
</feature>
<dbReference type="OrthoDB" id="76676at2759"/>
<feature type="compositionally biased region" description="Low complexity" evidence="7">
    <location>
        <begin position="482"/>
        <end position="494"/>
    </location>
</feature>
<dbReference type="PANTHER" id="PTHR13011">
    <property type="entry name" value="TFIIF-ALPHA"/>
    <property type="match status" value="1"/>
</dbReference>
<feature type="compositionally biased region" description="Gly residues" evidence="7">
    <location>
        <begin position="503"/>
        <end position="514"/>
    </location>
</feature>
<evidence type="ECO:0000256" key="2">
    <source>
        <dbReference type="ARBA" id="ARBA00005249"/>
    </source>
</evidence>
<dbReference type="eggNOG" id="KOG2393">
    <property type="taxonomic scope" value="Eukaryota"/>
</dbReference>
<feature type="compositionally biased region" description="Basic and acidic residues" evidence="7">
    <location>
        <begin position="309"/>
        <end position="331"/>
    </location>
</feature>
<feature type="compositionally biased region" description="Acidic residues" evidence="7">
    <location>
        <begin position="294"/>
        <end position="308"/>
    </location>
</feature>
<keyword evidence="9" id="KW-1185">Reference proteome</keyword>
<dbReference type="GO" id="GO:0016251">
    <property type="term" value="F:RNA polymerase II general transcription initiation factor activity"/>
    <property type="evidence" value="ECO:0007669"/>
    <property type="project" value="TreeGrafter"/>
</dbReference>
<dbReference type="EMBL" id="KQ257451">
    <property type="protein sequence ID" value="KND03684.1"/>
    <property type="molecule type" value="Genomic_DNA"/>
</dbReference>
<keyword evidence="6" id="KW-0539">Nucleus</keyword>
<sequence length="621" mass="67872">MKFQTQKFDLESLVPPVRMVREVPKPRKPVEEPTSTEPSEAANKEKMDPTKVAPFGNAVKNRQNLFKKKTKSYIYARDPDDDNSPRRPRRDPDRFPWILSDFDGSQQYTGNVEGMPESSYLMLAVRPKYRTLTAEEADEMMKLQSRKRLDTWLMHKAPKEEDAAIAPDSQPKEEKGWIKKILEGEGDEKNGRARRPRSQRDDDAGELDYEEEFADDEELLFGIEDEEEAKEAIKRQYGKHGKRSGFLDDEDDEDEEEHDTRKKKGVGKDLRKALRKADQADDVYHSDEANPYLSDEEESDEEEANSEDVEVKTEPGTEDAAKQKKRKDGESHGIAVGLGKKIKREDSISPSASPEHILMDKKKAKSSAKSPSHLGSSGRATSSVGRAASTSPLHGSSPAGAGRSVTGKKRKGPGSDDEKVEKKPRTEFAPVTSSSASEILKQLAGSASPPHLGSSRPPSVRSKAPTGRPKAGSARNTPMTDSAAAGGPSAQATARSTPLTEGGARGTPGSGSGTGKRKVKKGTPGGTPRTSPTTGGSSKQGSTRRANASDIIDVFRREKKDAMQLGELVRGLSHIMGKLSKEEQRNIVRGLIKNVCNVTKTDSAAKSSGVVLSVKPEFKDW</sequence>
<feature type="compositionally biased region" description="Low complexity" evidence="7">
    <location>
        <begin position="526"/>
        <end position="539"/>
    </location>
</feature>
<evidence type="ECO:0000313" key="9">
    <source>
        <dbReference type="Proteomes" id="UP000053201"/>
    </source>
</evidence>
<dbReference type="GO" id="GO:0003677">
    <property type="term" value="F:DNA binding"/>
    <property type="evidence" value="ECO:0007669"/>
    <property type="project" value="UniProtKB-KW"/>
</dbReference>
<feature type="compositionally biased region" description="Acidic residues" evidence="7">
    <location>
        <begin position="247"/>
        <end position="257"/>
    </location>
</feature>
<organism evidence="8 9">
    <name type="scientific">Spizellomyces punctatus (strain DAOM BR117)</name>
    <dbReference type="NCBI Taxonomy" id="645134"/>
    <lineage>
        <taxon>Eukaryota</taxon>
        <taxon>Fungi</taxon>
        <taxon>Fungi incertae sedis</taxon>
        <taxon>Chytridiomycota</taxon>
        <taxon>Chytridiomycota incertae sedis</taxon>
        <taxon>Chytridiomycetes</taxon>
        <taxon>Spizellomycetales</taxon>
        <taxon>Spizellomycetaceae</taxon>
        <taxon>Spizellomyces</taxon>
    </lineage>
</organism>
<dbReference type="VEuPathDB" id="FungiDB:SPPG_01151"/>
<dbReference type="GO" id="GO:0001096">
    <property type="term" value="F:TFIIF-class transcription factor complex binding"/>
    <property type="evidence" value="ECO:0007669"/>
    <property type="project" value="TreeGrafter"/>
</dbReference>
<evidence type="ECO:0000256" key="3">
    <source>
        <dbReference type="ARBA" id="ARBA00023015"/>
    </source>
</evidence>